<dbReference type="SUPFAM" id="SSF53383">
    <property type="entry name" value="PLP-dependent transferases"/>
    <property type="match status" value="1"/>
</dbReference>
<gene>
    <name evidence="12" type="ORF">SAMN05216353_1384</name>
</gene>
<comment type="cofactor">
    <cofactor evidence="2">
        <name>pyridoxal 5'-phosphate</name>
        <dbReference type="ChEBI" id="CHEBI:597326"/>
    </cofactor>
</comment>
<accession>A0A1I2R9R2</accession>
<dbReference type="CDD" id="cd00610">
    <property type="entry name" value="OAT_like"/>
    <property type="match status" value="1"/>
</dbReference>
<evidence type="ECO:0000313" key="12">
    <source>
        <dbReference type="EMBL" id="SFG36793.1"/>
    </source>
</evidence>
<dbReference type="EMBL" id="FOOG01000038">
    <property type="protein sequence ID" value="SFG36793.1"/>
    <property type="molecule type" value="Genomic_DNA"/>
</dbReference>
<evidence type="ECO:0000256" key="8">
    <source>
        <dbReference type="ARBA" id="ARBA00023235"/>
    </source>
</evidence>
<dbReference type="Gene3D" id="3.40.640.10">
    <property type="entry name" value="Type I PLP-dependent aspartate aminotransferase-like (Major domain)"/>
    <property type="match status" value="1"/>
</dbReference>
<comment type="catalytic activity">
    <reaction evidence="1">
        <text>(S)-4-amino-5-oxopentanoate = 5-aminolevulinate</text>
        <dbReference type="Rhea" id="RHEA:14265"/>
        <dbReference type="ChEBI" id="CHEBI:57501"/>
        <dbReference type="ChEBI" id="CHEBI:356416"/>
        <dbReference type="EC" id="5.4.3.8"/>
    </reaction>
</comment>
<comment type="similarity">
    <text evidence="4">Belongs to the class-III pyridoxal-phosphate-dependent aminotransferase family. HemL subfamily.</text>
</comment>
<evidence type="ECO:0000256" key="6">
    <source>
        <dbReference type="ARBA" id="ARBA00022490"/>
    </source>
</evidence>
<keyword evidence="11" id="KW-1133">Transmembrane helix</keyword>
<dbReference type="GO" id="GO:0030170">
    <property type="term" value="F:pyridoxal phosphate binding"/>
    <property type="evidence" value="ECO:0007669"/>
    <property type="project" value="InterPro"/>
</dbReference>
<keyword evidence="7 10" id="KW-0663">Pyridoxal phosphate</keyword>
<dbReference type="PROSITE" id="PS00600">
    <property type="entry name" value="AA_TRANSFER_CLASS_3"/>
    <property type="match status" value="1"/>
</dbReference>
<comment type="pathway">
    <text evidence="3">Porphyrin-containing compound metabolism; protoporphyrin-IX biosynthesis; 5-aminolevulinate from L-glutamyl-tRNA(Glu): step 2/2.</text>
</comment>
<name>A0A1I2R9R2_9BACI</name>
<evidence type="ECO:0000256" key="11">
    <source>
        <dbReference type="SAM" id="Phobius"/>
    </source>
</evidence>
<evidence type="ECO:0000256" key="10">
    <source>
        <dbReference type="RuleBase" id="RU003560"/>
    </source>
</evidence>
<feature type="transmembrane region" description="Helical" evidence="11">
    <location>
        <begin position="15"/>
        <end position="32"/>
    </location>
</feature>
<dbReference type="GO" id="GO:0042286">
    <property type="term" value="F:glutamate-1-semialdehyde 2,1-aminomutase activity"/>
    <property type="evidence" value="ECO:0007669"/>
    <property type="project" value="UniProtKB-EC"/>
</dbReference>
<keyword evidence="8" id="KW-0413">Isomerase</keyword>
<evidence type="ECO:0000256" key="2">
    <source>
        <dbReference type="ARBA" id="ARBA00001933"/>
    </source>
</evidence>
<dbReference type="InterPro" id="IPR005814">
    <property type="entry name" value="Aminotrans_3"/>
</dbReference>
<dbReference type="InterPro" id="IPR015422">
    <property type="entry name" value="PyrdxlP-dep_Trfase_small"/>
</dbReference>
<dbReference type="PANTHER" id="PTHR43713:SF3">
    <property type="entry name" value="GLUTAMATE-1-SEMIALDEHYDE 2,1-AMINOMUTASE 1, CHLOROPLASTIC-RELATED"/>
    <property type="match status" value="1"/>
</dbReference>
<dbReference type="NCBIfam" id="NF000818">
    <property type="entry name" value="PRK00062.1"/>
    <property type="match status" value="1"/>
</dbReference>
<dbReference type="GO" id="GO:0008483">
    <property type="term" value="F:transaminase activity"/>
    <property type="evidence" value="ECO:0007669"/>
    <property type="project" value="InterPro"/>
</dbReference>
<evidence type="ECO:0000256" key="1">
    <source>
        <dbReference type="ARBA" id="ARBA00001579"/>
    </source>
</evidence>
<dbReference type="AlphaFoldDB" id="A0A1I2R9R2"/>
<keyword evidence="13" id="KW-1185">Reference proteome</keyword>
<reference evidence="13" key="1">
    <citation type="submission" date="2016-10" db="EMBL/GenBank/DDBJ databases">
        <authorList>
            <person name="Varghese N."/>
            <person name="Submissions S."/>
        </authorList>
    </citation>
    <scope>NUCLEOTIDE SEQUENCE [LARGE SCALE GENOMIC DNA]</scope>
    <source>
        <strain evidence="13">FP5</strain>
    </source>
</reference>
<dbReference type="InterPro" id="IPR015424">
    <property type="entry name" value="PyrdxlP-dep_Trfase"/>
</dbReference>
<dbReference type="PANTHER" id="PTHR43713">
    <property type="entry name" value="GLUTAMATE-1-SEMIALDEHYDE 2,1-AMINOMUTASE"/>
    <property type="match status" value="1"/>
</dbReference>
<dbReference type="InterPro" id="IPR049704">
    <property type="entry name" value="Aminotrans_3_PPA_site"/>
</dbReference>
<evidence type="ECO:0000256" key="9">
    <source>
        <dbReference type="ARBA" id="ARBA00023244"/>
    </source>
</evidence>
<keyword evidence="6" id="KW-0963">Cytoplasm</keyword>
<protein>
    <recommendedName>
        <fullName evidence="5">glutamate-1-semialdehyde 2,1-aminomutase</fullName>
        <ecNumber evidence="5">5.4.3.8</ecNumber>
    </recommendedName>
</protein>
<sequence length="496" mass="54647">MHVLIKNQLLKNEELVFLYLIFVLSILCYYCLKLTITGGVALNRQEYISNNTATSRDLHEKAQEVIPGGVTANIKHIDPHPIVMEKGNGSKLYDVDQNEYIDYLLSYGALIAGHGHPAVFEAAMEQMREAGTTIFGTPHRLETVMAEKLVSLYPSIEMVRFTNSGLEATMLAIRAAMAYAGKSKIAKFEGHYHGGYDQVLMSVNPDHGAAGDPTSPNAVPESLGIPDYYQENTVVLPFNDLDATEKILRQRADEVSAIILEPVQGGFIPADQTFIEGVRDLTEELGILLIFDEVKTGFRLGLGGAQESYGVTPDLTALGKVLGGGFPVGAIGGKKEIMDILSPAGSRDILTAGADQRAKHDTLFHSGTYNGHPTVLASGLATIELLEKDRTLEELFDKTNRLRNELEELYQAYNIPMQTVGLGSIFNIILADDSIKNYRDLKKADTSLRKELDYELLNLGIYTKPLNRYSLSTAHSEEDLKRTVEAHKQAIENVMK</sequence>
<dbReference type="GO" id="GO:0006779">
    <property type="term" value="P:porphyrin-containing compound biosynthetic process"/>
    <property type="evidence" value="ECO:0007669"/>
    <property type="project" value="UniProtKB-KW"/>
</dbReference>
<dbReference type="EC" id="5.4.3.8" evidence="5"/>
<organism evidence="12 13">
    <name type="scientific">Halobacillus alkaliphilus</name>
    <dbReference type="NCBI Taxonomy" id="396056"/>
    <lineage>
        <taxon>Bacteria</taxon>
        <taxon>Bacillati</taxon>
        <taxon>Bacillota</taxon>
        <taxon>Bacilli</taxon>
        <taxon>Bacillales</taxon>
        <taxon>Bacillaceae</taxon>
        <taxon>Halobacillus</taxon>
    </lineage>
</organism>
<keyword evidence="11" id="KW-0472">Membrane</keyword>
<dbReference type="Proteomes" id="UP000198897">
    <property type="component" value="Unassembled WGS sequence"/>
</dbReference>
<keyword evidence="11" id="KW-0812">Transmembrane</keyword>
<evidence type="ECO:0000256" key="3">
    <source>
        <dbReference type="ARBA" id="ARBA00004819"/>
    </source>
</evidence>
<proteinExistence type="inferred from homology"/>
<dbReference type="Pfam" id="PF00202">
    <property type="entry name" value="Aminotran_3"/>
    <property type="match status" value="1"/>
</dbReference>
<evidence type="ECO:0000256" key="4">
    <source>
        <dbReference type="ARBA" id="ARBA00008981"/>
    </source>
</evidence>
<evidence type="ECO:0000313" key="13">
    <source>
        <dbReference type="Proteomes" id="UP000198897"/>
    </source>
</evidence>
<keyword evidence="9" id="KW-0627">Porphyrin biosynthesis</keyword>
<dbReference type="FunFam" id="3.40.640.10:FF:000021">
    <property type="entry name" value="Glutamate-1-semialdehyde 2,1-aminomutase"/>
    <property type="match status" value="1"/>
</dbReference>
<dbReference type="Gene3D" id="3.90.1150.10">
    <property type="entry name" value="Aspartate Aminotransferase, domain 1"/>
    <property type="match status" value="1"/>
</dbReference>
<evidence type="ECO:0000256" key="7">
    <source>
        <dbReference type="ARBA" id="ARBA00022898"/>
    </source>
</evidence>
<evidence type="ECO:0000256" key="5">
    <source>
        <dbReference type="ARBA" id="ARBA00012143"/>
    </source>
</evidence>
<dbReference type="InterPro" id="IPR015421">
    <property type="entry name" value="PyrdxlP-dep_Trfase_major"/>
</dbReference>